<name>A0A2Z6Q1R4_9GLOM</name>
<accession>A0A2Z6Q1R4</accession>
<feature type="signal peptide" evidence="1">
    <location>
        <begin position="1"/>
        <end position="25"/>
    </location>
</feature>
<evidence type="ECO:0000313" key="3">
    <source>
        <dbReference type="Proteomes" id="UP000247702"/>
    </source>
</evidence>
<comment type="caution">
    <text evidence="2">The sequence shown here is derived from an EMBL/GenBank/DDBJ whole genome shotgun (WGS) entry which is preliminary data.</text>
</comment>
<protein>
    <recommendedName>
        <fullName evidence="4">Dolichyl-diphosphooligosaccharide--protein glycosyltransferase subunit 1</fullName>
    </recommendedName>
</protein>
<gene>
    <name evidence="2" type="ORF">RclHR1_01010016</name>
</gene>
<feature type="chain" id="PRO_5016341049" description="Dolichyl-diphosphooligosaccharide--protein glycosyltransferase subunit 1" evidence="1">
    <location>
        <begin position="26"/>
        <end position="134"/>
    </location>
</feature>
<organism evidence="2 3">
    <name type="scientific">Rhizophagus clarus</name>
    <dbReference type="NCBI Taxonomy" id="94130"/>
    <lineage>
        <taxon>Eukaryota</taxon>
        <taxon>Fungi</taxon>
        <taxon>Fungi incertae sedis</taxon>
        <taxon>Mucoromycota</taxon>
        <taxon>Glomeromycotina</taxon>
        <taxon>Glomeromycetes</taxon>
        <taxon>Glomerales</taxon>
        <taxon>Glomeraceae</taxon>
        <taxon>Rhizophagus</taxon>
    </lineage>
</organism>
<evidence type="ECO:0008006" key="4">
    <source>
        <dbReference type="Google" id="ProtNLM"/>
    </source>
</evidence>
<dbReference type="AlphaFoldDB" id="A0A2Z6Q1R4"/>
<dbReference type="Proteomes" id="UP000247702">
    <property type="component" value="Unassembled WGS sequence"/>
</dbReference>
<sequence>MMNFKPSSLLFFFLVCLAIITTSKANDLKKVNIISPTEGQTVKKGESLLIKYTTTQLDPDEICSLHVLLLSPEKYQLYQIVADQSVDGKEHEVTVSSSRLTLYPSYYIRFYENYKAANSETVERINRDIKIVIS</sequence>
<dbReference type="EMBL" id="BEXD01000014">
    <property type="protein sequence ID" value="GBB83375.1"/>
    <property type="molecule type" value="Genomic_DNA"/>
</dbReference>
<proteinExistence type="predicted"/>
<keyword evidence="3" id="KW-1185">Reference proteome</keyword>
<evidence type="ECO:0000313" key="2">
    <source>
        <dbReference type="EMBL" id="GBB83375.1"/>
    </source>
</evidence>
<evidence type="ECO:0000256" key="1">
    <source>
        <dbReference type="SAM" id="SignalP"/>
    </source>
</evidence>
<keyword evidence="1" id="KW-0732">Signal</keyword>
<reference evidence="2 3" key="1">
    <citation type="submission" date="2017-11" db="EMBL/GenBank/DDBJ databases">
        <title>The genome of Rhizophagus clarus HR1 reveals common genetic basis of auxotrophy among arbuscular mycorrhizal fungi.</title>
        <authorList>
            <person name="Kobayashi Y."/>
        </authorList>
    </citation>
    <scope>NUCLEOTIDE SEQUENCE [LARGE SCALE GENOMIC DNA]</scope>
    <source>
        <strain evidence="2 3">HR1</strain>
    </source>
</reference>